<evidence type="ECO:0000313" key="1">
    <source>
        <dbReference type="EMBL" id="KAK3492766.1"/>
    </source>
</evidence>
<organism evidence="1 2">
    <name type="scientific">Neurospora hispaniola</name>
    <dbReference type="NCBI Taxonomy" id="588809"/>
    <lineage>
        <taxon>Eukaryota</taxon>
        <taxon>Fungi</taxon>
        <taxon>Dikarya</taxon>
        <taxon>Ascomycota</taxon>
        <taxon>Pezizomycotina</taxon>
        <taxon>Sordariomycetes</taxon>
        <taxon>Sordariomycetidae</taxon>
        <taxon>Sordariales</taxon>
        <taxon>Sordariaceae</taxon>
        <taxon>Neurospora</taxon>
    </lineage>
</organism>
<accession>A0AAJ0I8Q8</accession>
<sequence>MNMVYRLVNIQRWSCGPNSPSPFSLPSKLLGFSCCLYQPCHPRSFCMIMYGKYYFSPPGFTGGPDGLVGNKSRRRLLLPINRALSHITAKVWSALAPNLRSLL</sequence>
<name>A0AAJ0I8Q8_9PEZI</name>
<proteinExistence type="predicted"/>
<dbReference type="GeneID" id="87874834"/>
<keyword evidence="2" id="KW-1185">Reference proteome</keyword>
<dbReference type="RefSeq" id="XP_062693224.1">
    <property type="nucleotide sequence ID" value="XM_062837212.1"/>
</dbReference>
<reference evidence="1 2" key="1">
    <citation type="journal article" date="2023" name="Mol. Phylogenet. Evol.">
        <title>Genome-scale phylogeny and comparative genomics of the fungal order Sordariales.</title>
        <authorList>
            <person name="Hensen N."/>
            <person name="Bonometti L."/>
            <person name="Westerberg I."/>
            <person name="Brannstrom I.O."/>
            <person name="Guillou S."/>
            <person name="Cros-Aarteil S."/>
            <person name="Calhoun S."/>
            <person name="Haridas S."/>
            <person name="Kuo A."/>
            <person name="Mondo S."/>
            <person name="Pangilinan J."/>
            <person name="Riley R."/>
            <person name="LaButti K."/>
            <person name="Andreopoulos B."/>
            <person name="Lipzen A."/>
            <person name="Chen C."/>
            <person name="Yan M."/>
            <person name="Daum C."/>
            <person name="Ng V."/>
            <person name="Clum A."/>
            <person name="Steindorff A."/>
            <person name="Ohm R.A."/>
            <person name="Martin F."/>
            <person name="Silar P."/>
            <person name="Natvig D.O."/>
            <person name="Lalanne C."/>
            <person name="Gautier V."/>
            <person name="Ament-Velasquez S.L."/>
            <person name="Kruys A."/>
            <person name="Hutchinson M.I."/>
            <person name="Powell A.J."/>
            <person name="Barry K."/>
            <person name="Miller A.N."/>
            <person name="Grigoriev I.V."/>
            <person name="Debuchy R."/>
            <person name="Gladieux P."/>
            <person name="Hiltunen Thoren M."/>
            <person name="Johannesson H."/>
        </authorList>
    </citation>
    <scope>NUCLEOTIDE SEQUENCE [LARGE SCALE GENOMIC DNA]</scope>
    <source>
        <strain evidence="1 2">FGSC 10403</strain>
    </source>
</reference>
<dbReference type="Proteomes" id="UP001285908">
    <property type="component" value="Unassembled WGS sequence"/>
</dbReference>
<protein>
    <submittedName>
        <fullName evidence="1">Uncharacterized protein</fullName>
    </submittedName>
</protein>
<feature type="non-terminal residue" evidence="1">
    <location>
        <position position="103"/>
    </location>
</feature>
<dbReference type="AlphaFoldDB" id="A0AAJ0I8Q8"/>
<comment type="caution">
    <text evidence="1">The sequence shown here is derived from an EMBL/GenBank/DDBJ whole genome shotgun (WGS) entry which is preliminary data.</text>
</comment>
<dbReference type="EMBL" id="JAULSX010000004">
    <property type="protein sequence ID" value="KAK3492766.1"/>
    <property type="molecule type" value="Genomic_DNA"/>
</dbReference>
<evidence type="ECO:0000313" key="2">
    <source>
        <dbReference type="Proteomes" id="UP001285908"/>
    </source>
</evidence>
<gene>
    <name evidence="1" type="ORF">B0T23DRAFT_380415</name>
</gene>